<protein>
    <submittedName>
        <fullName evidence="1">Uncharacterized protein</fullName>
    </submittedName>
</protein>
<evidence type="ECO:0000313" key="2">
    <source>
        <dbReference type="Proteomes" id="UP001321473"/>
    </source>
</evidence>
<name>A0AAQ4F6C4_AMBAM</name>
<gene>
    <name evidence="1" type="ORF">V5799_016228</name>
</gene>
<proteinExistence type="predicted"/>
<evidence type="ECO:0000313" key="1">
    <source>
        <dbReference type="EMBL" id="KAK8782433.1"/>
    </source>
</evidence>
<keyword evidence="2" id="KW-1185">Reference proteome</keyword>
<sequence length="105" mass="12164">MSDFVRCSNLCDVYLCSAPMRQPGSRLLSFFASSLRSVSGNYWEKHWLVVFDYGGDEVFVCDADMDQNGDLTGRSAWKRRAFLEDVYSYKVRKKIVLWNENACLK</sequence>
<reference evidence="1 2" key="1">
    <citation type="journal article" date="2023" name="Arcadia Sci">
        <title>De novo assembly of a long-read Amblyomma americanum tick genome.</title>
        <authorList>
            <person name="Chou S."/>
            <person name="Poskanzer K.E."/>
            <person name="Rollins M."/>
            <person name="Thuy-Boun P.S."/>
        </authorList>
    </citation>
    <scope>NUCLEOTIDE SEQUENCE [LARGE SCALE GENOMIC DNA]</scope>
    <source>
        <strain evidence="1">F_SG_1</strain>
        <tissue evidence="1">Salivary glands</tissue>
    </source>
</reference>
<comment type="caution">
    <text evidence="1">The sequence shown here is derived from an EMBL/GenBank/DDBJ whole genome shotgun (WGS) entry which is preliminary data.</text>
</comment>
<dbReference type="Proteomes" id="UP001321473">
    <property type="component" value="Unassembled WGS sequence"/>
</dbReference>
<organism evidence="1 2">
    <name type="scientific">Amblyomma americanum</name>
    <name type="common">Lone star tick</name>
    <dbReference type="NCBI Taxonomy" id="6943"/>
    <lineage>
        <taxon>Eukaryota</taxon>
        <taxon>Metazoa</taxon>
        <taxon>Ecdysozoa</taxon>
        <taxon>Arthropoda</taxon>
        <taxon>Chelicerata</taxon>
        <taxon>Arachnida</taxon>
        <taxon>Acari</taxon>
        <taxon>Parasitiformes</taxon>
        <taxon>Ixodida</taxon>
        <taxon>Ixodoidea</taxon>
        <taxon>Ixodidae</taxon>
        <taxon>Amblyomminae</taxon>
        <taxon>Amblyomma</taxon>
    </lineage>
</organism>
<dbReference type="AlphaFoldDB" id="A0AAQ4F6C4"/>
<dbReference type="EMBL" id="JARKHS020006669">
    <property type="protein sequence ID" value="KAK8782433.1"/>
    <property type="molecule type" value="Genomic_DNA"/>
</dbReference>
<accession>A0AAQ4F6C4</accession>